<feature type="non-terminal residue" evidence="1">
    <location>
        <position position="132"/>
    </location>
</feature>
<dbReference type="EMBL" id="BART01038420">
    <property type="protein sequence ID" value="GAH05565.1"/>
    <property type="molecule type" value="Genomic_DNA"/>
</dbReference>
<protein>
    <submittedName>
        <fullName evidence="1">Uncharacterized protein</fullName>
    </submittedName>
</protein>
<reference evidence="1" key="1">
    <citation type="journal article" date="2014" name="Front. Microbiol.">
        <title>High frequency of phylogenetically diverse reductive dehalogenase-homologous genes in deep subseafloor sedimentary metagenomes.</title>
        <authorList>
            <person name="Kawai M."/>
            <person name="Futagami T."/>
            <person name="Toyoda A."/>
            <person name="Takaki Y."/>
            <person name="Nishi S."/>
            <person name="Hori S."/>
            <person name="Arai W."/>
            <person name="Tsubouchi T."/>
            <person name="Morono Y."/>
            <person name="Uchiyama I."/>
            <person name="Ito T."/>
            <person name="Fujiyama A."/>
            <person name="Inagaki F."/>
            <person name="Takami H."/>
        </authorList>
    </citation>
    <scope>NUCLEOTIDE SEQUENCE</scope>
    <source>
        <strain evidence="1">Expedition CK06-06</strain>
    </source>
</reference>
<feature type="non-terminal residue" evidence="1">
    <location>
        <position position="1"/>
    </location>
</feature>
<dbReference type="AlphaFoldDB" id="X1DB75"/>
<evidence type="ECO:0000313" key="1">
    <source>
        <dbReference type="EMBL" id="GAH05565.1"/>
    </source>
</evidence>
<accession>X1DB75</accession>
<gene>
    <name evidence="1" type="ORF">S01H4_63732</name>
</gene>
<proteinExistence type="predicted"/>
<sequence>GPVPIAGDLIIQAKVLEDDWLSNGHQVHQVRLQIAGEDDRYYQVLKFDTETYDLLEIEDYSRGKLRYRIRLDDRQVLSRSELPEGFFQEIPDGVEVRTWDSDYPLGHQSMDRVWIISVDPPPSVYLADTFSA</sequence>
<organism evidence="1">
    <name type="scientific">marine sediment metagenome</name>
    <dbReference type="NCBI Taxonomy" id="412755"/>
    <lineage>
        <taxon>unclassified sequences</taxon>
        <taxon>metagenomes</taxon>
        <taxon>ecological metagenomes</taxon>
    </lineage>
</organism>
<comment type="caution">
    <text evidence="1">The sequence shown here is derived from an EMBL/GenBank/DDBJ whole genome shotgun (WGS) entry which is preliminary data.</text>
</comment>
<name>X1DB75_9ZZZZ</name>